<comment type="caution">
    <text evidence="1">The sequence shown here is derived from an EMBL/GenBank/DDBJ whole genome shotgun (WGS) entry which is preliminary data.</text>
</comment>
<proteinExistence type="predicted"/>
<keyword evidence="2" id="KW-1185">Reference proteome</keyword>
<dbReference type="RefSeq" id="WP_374812886.1">
    <property type="nucleotide sequence ID" value="NZ_JBHFLD010000003.1"/>
</dbReference>
<dbReference type="Proteomes" id="UP001576762">
    <property type="component" value="Unassembled WGS sequence"/>
</dbReference>
<name>A0ABV4W314_9GAMM</name>
<protein>
    <submittedName>
        <fullName evidence="1">Uncharacterized protein</fullName>
    </submittedName>
</protein>
<sequence>MSGSDATGMAQVGNRLAEGALLGIHCSTAGFHVTHPMARAPTIGRDGIAPVLSILLGFRNLALILIH</sequence>
<evidence type="ECO:0000313" key="2">
    <source>
        <dbReference type="Proteomes" id="UP001576762"/>
    </source>
</evidence>
<dbReference type="EMBL" id="JBHFLD010000003">
    <property type="protein sequence ID" value="MFB2714571.1"/>
    <property type="molecule type" value="Genomic_DNA"/>
</dbReference>
<reference evidence="1 2" key="1">
    <citation type="submission" date="2024-09" db="EMBL/GenBank/DDBJ databases">
        <title>Draft genome sequences of 6 high pH adapted Marinobacter shengliensis sp. isolated from Mariana forearc serpentinite mud volcanoes.</title>
        <authorList>
            <person name="Elkassas S."/>
            <person name="Serres M."/>
            <person name="Michael N."/>
            <person name="Amina P."/>
            <person name="Teodora Z."/>
            <person name="Julie H."/>
        </authorList>
    </citation>
    <scope>NUCLEOTIDE SEQUENCE [LARGE SCALE GENOMIC DNA]</scope>
    <source>
        <strain evidence="1 2">EB4</strain>
    </source>
</reference>
<gene>
    <name evidence="1" type="ORF">ACE05E_03660</name>
</gene>
<organism evidence="1 2">
    <name type="scientific">Marinobacter shengliensis</name>
    <dbReference type="NCBI Taxonomy" id="1389223"/>
    <lineage>
        <taxon>Bacteria</taxon>
        <taxon>Pseudomonadati</taxon>
        <taxon>Pseudomonadota</taxon>
        <taxon>Gammaproteobacteria</taxon>
        <taxon>Pseudomonadales</taxon>
        <taxon>Marinobacteraceae</taxon>
        <taxon>Marinobacter</taxon>
    </lineage>
</organism>
<accession>A0ABV4W314</accession>
<evidence type="ECO:0000313" key="1">
    <source>
        <dbReference type="EMBL" id="MFB2714571.1"/>
    </source>
</evidence>